<sequence>MFQFVKFGAGWVLAACCAAWTAPATAFDIRPNCDIRTLGLSSSQHDKLHQRRQQYKDQLRQIQTQARQSKDTPLRQLLQKSAFDRSQALRIAQERYADDIQMTVAELNFYHDLFQMLDKSQQETWLAKCTRDFSARETTG</sequence>
<feature type="signal peptide" evidence="2">
    <location>
        <begin position="1"/>
        <end position="26"/>
    </location>
</feature>
<dbReference type="Gene3D" id="1.20.120.1490">
    <property type="match status" value="1"/>
</dbReference>
<protein>
    <recommendedName>
        <fullName evidence="5">Periplasmic heavy metal sensor</fullName>
    </recommendedName>
</protein>
<evidence type="ECO:0000313" key="3">
    <source>
        <dbReference type="EMBL" id="RRD90949.1"/>
    </source>
</evidence>
<dbReference type="SUPFAM" id="SSF46950">
    <property type="entry name" value="Double-stranded DNA-binding domain"/>
    <property type="match status" value="1"/>
</dbReference>
<keyword evidence="4" id="KW-1185">Reference proteome</keyword>
<dbReference type="Proteomes" id="UP000269923">
    <property type="component" value="Unassembled WGS sequence"/>
</dbReference>
<evidence type="ECO:0000256" key="2">
    <source>
        <dbReference type="SAM" id="SignalP"/>
    </source>
</evidence>
<dbReference type="AlphaFoldDB" id="A0A3P2A6D9"/>
<comment type="caution">
    <text evidence="3">The sequence shown here is derived from an EMBL/GenBank/DDBJ whole genome shotgun (WGS) entry which is preliminary data.</text>
</comment>
<gene>
    <name evidence="3" type="ORF">EII21_03070</name>
</gene>
<reference evidence="3 4" key="1">
    <citation type="submission" date="2018-11" db="EMBL/GenBank/DDBJ databases">
        <title>Genomes From Bacteria Associated with the Canine Oral Cavity: a Test Case for Automated Genome-Based Taxonomic Assignment.</title>
        <authorList>
            <person name="Coil D.A."/>
            <person name="Jospin G."/>
            <person name="Darling A.E."/>
            <person name="Wallis C."/>
            <person name="Davis I.J."/>
            <person name="Harris S."/>
            <person name="Eisen J.A."/>
            <person name="Holcombe L.J."/>
            <person name="O'Flynn C."/>
        </authorList>
    </citation>
    <scope>NUCLEOTIDE SEQUENCE [LARGE SCALE GENOMIC DNA]</scope>
    <source>
        <strain evidence="3 4">COT-280</strain>
    </source>
</reference>
<dbReference type="STRING" id="1121352.GCA_000620925_00875"/>
<accession>A0A3P2A6D9</accession>
<dbReference type="OrthoDB" id="8612858at2"/>
<evidence type="ECO:0000256" key="1">
    <source>
        <dbReference type="SAM" id="Coils"/>
    </source>
</evidence>
<evidence type="ECO:0008006" key="5">
    <source>
        <dbReference type="Google" id="ProtNLM"/>
    </source>
</evidence>
<organism evidence="3 4">
    <name type="scientific">Conchiformibius steedae</name>
    <dbReference type="NCBI Taxonomy" id="153493"/>
    <lineage>
        <taxon>Bacteria</taxon>
        <taxon>Pseudomonadati</taxon>
        <taxon>Pseudomonadota</taxon>
        <taxon>Betaproteobacteria</taxon>
        <taxon>Neisseriales</taxon>
        <taxon>Neisseriaceae</taxon>
        <taxon>Conchiformibius</taxon>
    </lineage>
</organism>
<name>A0A3P2A6D9_9NEIS</name>
<feature type="coiled-coil region" evidence="1">
    <location>
        <begin position="45"/>
        <end position="72"/>
    </location>
</feature>
<dbReference type="InterPro" id="IPR036883">
    <property type="entry name" value="PDCD5-like_sf"/>
</dbReference>
<evidence type="ECO:0000313" key="4">
    <source>
        <dbReference type="Proteomes" id="UP000269923"/>
    </source>
</evidence>
<keyword evidence="2" id="KW-0732">Signal</keyword>
<dbReference type="EMBL" id="RQYC01000003">
    <property type="protein sequence ID" value="RRD90949.1"/>
    <property type="molecule type" value="Genomic_DNA"/>
</dbReference>
<dbReference type="RefSeq" id="WP_124794187.1">
    <property type="nucleotide sequence ID" value="NZ_RQYC01000003.1"/>
</dbReference>
<keyword evidence="1" id="KW-0175">Coiled coil</keyword>
<proteinExistence type="predicted"/>
<feature type="chain" id="PRO_5018221537" description="Periplasmic heavy metal sensor" evidence="2">
    <location>
        <begin position="27"/>
        <end position="140"/>
    </location>
</feature>
<dbReference type="GO" id="GO:0003677">
    <property type="term" value="F:DNA binding"/>
    <property type="evidence" value="ECO:0007669"/>
    <property type="project" value="InterPro"/>
</dbReference>